<accession>A0A1F7UWV7</accession>
<gene>
    <name evidence="2" type="ORF">A2936_05615</name>
</gene>
<evidence type="ECO:0000313" key="3">
    <source>
        <dbReference type="Proteomes" id="UP000176846"/>
    </source>
</evidence>
<evidence type="ECO:0008006" key="4">
    <source>
        <dbReference type="Google" id="ProtNLM"/>
    </source>
</evidence>
<keyword evidence="1" id="KW-0812">Transmembrane</keyword>
<reference evidence="2 3" key="1">
    <citation type="journal article" date="2016" name="Nat. Commun.">
        <title>Thousands of microbial genomes shed light on interconnected biogeochemical processes in an aquifer system.</title>
        <authorList>
            <person name="Anantharaman K."/>
            <person name="Brown C.T."/>
            <person name="Hug L.A."/>
            <person name="Sharon I."/>
            <person name="Castelle C.J."/>
            <person name="Probst A.J."/>
            <person name="Thomas B.C."/>
            <person name="Singh A."/>
            <person name="Wilkins M.J."/>
            <person name="Karaoz U."/>
            <person name="Brodie E.L."/>
            <person name="Williams K.H."/>
            <person name="Hubbard S.S."/>
            <person name="Banfield J.F."/>
        </authorList>
    </citation>
    <scope>NUCLEOTIDE SEQUENCE [LARGE SCALE GENOMIC DNA]</scope>
</reference>
<evidence type="ECO:0000256" key="1">
    <source>
        <dbReference type="SAM" id="Phobius"/>
    </source>
</evidence>
<keyword evidence="1" id="KW-0472">Membrane</keyword>
<evidence type="ECO:0000313" key="2">
    <source>
        <dbReference type="EMBL" id="OGL82783.1"/>
    </source>
</evidence>
<sequence>MSENYMNEQMNLPRPSRVLRKMAITFIVLTAILLTVVGYMAFSRARIIVTLGSVNKEYYFRLILTEDVFGRERPGDSIAALFLETTESASDTFIPTGGGERVGKAGGVVTLRNETDRPQPLVATTRLLTPEGVLFRLKEGVYVPARGTVTATAEADKEGKDGEIGPARFIIPGLSPSLQLYIYATSEVGMIRGGALAKTVTEQDLETARQTLRQKLLERTRQSFAAQVGEDKITPQDFITDIIEEKSSAKTGEAASSFTLETRIKIIGVVFDKQEMIKQAIKDISSQNSGVSTDNIRYTIDNFNSIERTASLSGRAVIKSVLDKQSSIFAVDNFTGWTVEGVKSFLDKYEGIENVEVQISPYWQRHLPRIPSRIKVEFKGG</sequence>
<protein>
    <recommendedName>
        <fullName evidence="4">Baseplate protein J-like domain-containing protein</fullName>
    </recommendedName>
</protein>
<organism evidence="2 3">
    <name type="scientific">Candidatus Uhrbacteria bacterium RIFCSPLOWO2_01_FULL_47_25</name>
    <dbReference type="NCBI Taxonomy" id="1802402"/>
    <lineage>
        <taxon>Bacteria</taxon>
        <taxon>Candidatus Uhriibacteriota</taxon>
    </lineage>
</organism>
<dbReference type="EMBL" id="MGEK01000008">
    <property type="protein sequence ID" value="OGL82783.1"/>
    <property type="molecule type" value="Genomic_DNA"/>
</dbReference>
<comment type="caution">
    <text evidence="2">The sequence shown here is derived from an EMBL/GenBank/DDBJ whole genome shotgun (WGS) entry which is preliminary data.</text>
</comment>
<feature type="transmembrane region" description="Helical" evidence="1">
    <location>
        <begin position="21"/>
        <end position="42"/>
    </location>
</feature>
<dbReference type="AlphaFoldDB" id="A0A1F7UWV7"/>
<dbReference type="Proteomes" id="UP000176846">
    <property type="component" value="Unassembled WGS sequence"/>
</dbReference>
<proteinExistence type="predicted"/>
<keyword evidence="1" id="KW-1133">Transmembrane helix</keyword>
<name>A0A1F7UWV7_9BACT</name>